<dbReference type="InterPro" id="IPR057259">
    <property type="entry name" value="Ribosomal_L19e"/>
</dbReference>
<dbReference type="GO" id="GO:0003723">
    <property type="term" value="F:RNA binding"/>
    <property type="evidence" value="ECO:0007669"/>
    <property type="project" value="InterPro"/>
</dbReference>
<evidence type="ECO:0000256" key="4">
    <source>
        <dbReference type="RuleBase" id="RU000574"/>
    </source>
</evidence>
<dbReference type="NCBIfam" id="NF006343">
    <property type="entry name" value="PRK08570.1"/>
    <property type="match status" value="1"/>
</dbReference>
<dbReference type="InterPro" id="IPR000196">
    <property type="entry name" value="Ribosomal_eL19_dom"/>
</dbReference>
<accession>A0A830HAB6</accession>
<comment type="caution">
    <text evidence="6">The sequence shown here is derived from an EMBL/GenBank/DDBJ whole genome shotgun (WGS) entry which is preliminary data.</text>
</comment>
<evidence type="ECO:0000256" key="2">
    <source>
        <dbReference type="ARBA" id="ARBA00022980"/>
    </source>
</evidence>
<keyword evidence="2 4" id="KW-0689">Ribosomal protein</keyword>
<dbReference type="OrthoDB" id="5407653at2759"/>
<dbReference type="Gene3D" id="1.10.1650.10">
    <property type="match status" value="1"/>
</dbReference>
<dbReference type="FunFam" id="1.10.1650.10:FF:000001">
    <property type="entry name" value="Ribosomal protein L19"/>
    <property type="match status" value="1"/>
</dbReference>
<evidence type="ECO:0000256" key="3">
    <source>
        <dbReference type="ARBA" id="ARBA00023274"/>
    </source>
</evidence>
<dbReference type="InterPro" id="IPR015972">
    <property type="entry name" value="Ribosomal_eL19_dom1"/>
</dbReference>
<organism evidence="6 7">
    <name type="scientific">Pycnococcus provasolii</name>
    <dbReference type="NCBI Taxonomy" id="41880"/>
    <lineage>
        <taxon>Eukaryota</taxon>
        <taxon>Viridiplantae</taxon>
        <taxon>Chlorophyta</taxon>
        <taxon>Pseudoscourfieldiophyceae</taxon>
        <taxon>Pseudoscourfieldiales</taxon>
        <taxon>Pycnococcaceae</taxon>
        <taxon>Pycnococcus</taxon>
    </lineage>
</organism>
<dbReference type="InterPro" id="IPR057260">
    <property type="entry name" value="Ribosomal_L19e_C"/>
</dbReference>
<gene>
    <name evidence="6" type="ORF">PPROV_000129700</name>
</gene>
<sequence>MVCLRLQKRLAASILGCGKRKVWLDPNEVNEIGMANSRQNIRKLVKDGFVIKKPTRIHSRARARRAAEARAKGRHTGMGKRRGTRDARLPSKLLWIRRLRVLRRLLKKYRDQKKIDKHLYREFYQKAKGNVFKNKRVLMEAIHRSKAENARDKSIADQFEARRLKNKASRVRKIARREERLSGGIVAEAAPPPAK</sequence>
<keyword evidence="7" id="KW-1185">Reference proteome</keyword>
<feature type="domain" description="Large ribosomal subunit protein eL19" evidence="5">
    <location>
        <begin position="3"/>
        <end position="146"/>
    </location>
</feature>
<evidence type="ECO:0000313" key="7">
    <source>
        <dbReference type="Proteomes" id="UP000660262"/>
    </source>
</evidence>
<dbReference type="HAMAP" id="MF_01475">
    <property type="entry name" value="Ribosomal_eL19"/>
    <property type="match status" value="1"/>
</dbReference>
<comment type="similarity">
    <text evidence="1 4">Belongs to the eukaryotic ribosomal protein eL19 family.</text>
</comment>
<dbReference type="Gene3D" id="1.10.1200.240">
    <property type="match status" value="1"/>
</dbReference>
<dbReference type="InterPro" id="IPR035970">
    <property type="entry name" value="60S_ribosomal_eL19_sf"/>
</dbReference>
<dbReference type="Pfam" id="PF25476">
    <property type="entry name" value="Ribosomal_L19e_C"/>
    <property type="match status" value="1"/>
</dbReference>
<dbReference type="InterPro" id="IPR033935">
    <property type="entry name" value="Ribosomal_eL19_euk"/>
</dbReference>
<keyword evidence="3 4" id="KW-0687">Ribonucleoprotein</keyword>
<dbReference type="GO" id="GO:0006412">
    <property type="term" value="P:translation"/>
    <property type="evidence" value="ECO:0007669"/>
    <property type="project" value="InterPro"/>
</dbReference>
<dbReference type="PROSITE" id="PS00526">
    <property type="entry name" value="RIBOSOMAL_L19E"/>
    <property type="match status" value="1"/>
</dbReference>
<dbReference type="PANTHER" id="PTHR10722">
    <property type="entry name" value="60S RIBOSOMAL PROTEIN L19"/>
    <property type="match status" value="1"/>
</dbReference>
<protein>
    <recommendedName>
        <fullName evidence="4">Ribosomal protein L19</fullName>
    </recommendedName>
</protein>
<dbReference type="GO" id="GO:0022625">
    <property type="term" value="C:cytosolic large ribosomal subunit"/>
    <property type="evidence" value="ECO:0007669"/>
    <property type="project" value="InterPro"/>
</dbReference>
<evidence type="ECO:0000313" key="6">
    <source>
        <dbReference type="EMBL" id="GHP02541.1"/>
    </source>
</evidence>
<dbReference type="GO" id="GO:0003735">
    <property type="term" value="F:structural constituent of ribosome"/>
    <property type="evidence" value="ECO:0007669"/>
    <property type="project" value="InterPro"/>
</dbReference>
<dbReference type="SMART" id="SM01416">
    <property type="entry name" value="Ribosomal_L19e"/>
    <property type="match status" value="1"/>
</dbReference>
<evidence type="ECO:0000259" key="5">
    <source>
        <dbReference type="SMART" id="SM01416"/>
    </source>
</evidence>
<dbReference type="EMBL" id="BNJQ01000003">
    <property type="protein sequence ID" value="GHP02541.1"/>
    <property type="molecule type" value="Genomic_DNA"/>
</dbReference>
<dbReference type="InterPro" id="IPR039547">
    <property type="entry name" value="Ribosomal_eL19"/>
</dbReference>
<reference evidence="6" key="1">
    <citation type="submission" date="2020-10" db="EMBL/GenBank/DDBJ databases">
        <title>Unveiling of a novel bifunctional photoreceptor, Dualchrome1, isolated from a cosmopolitan green alga.</title>
        <authorList>
            <person name="Suzuki S."/>
            <person name="Kawachi M."/>
        </authorList>
    </citation>
    <scope>NUCLEOTIDE SEQUENCE</scope>
    <source>
        <strain evidence="6">NIES 2893</strain>
    </source>
</reference>
<evidence type="ECO:0000256" key="1">
    <source>
        <dbReference type="ARBA" id="ARBA00011082"/>
    </source>
</evidence>
<dbReference type="Proteomes" id="UP000660262">
    <property type="component" value="Unassembled WGS sequence"/>
</dbReference>
<name>A0A830HAB6_9CHLO</name>
<dbReference type="Pfam" id="PF01280">
    <property type="entry name" value="Ribosomal_L19e"/>
    <property type="match status" value="1"/>
</dbReference>
<dbReference type="CDD" id="cd01417">
    <property type="entry name" value="Ribosomal_L19e_E"/>
    <property type="match status" value="1"/>
</dbReference>
<dbReference type="FunFam" id="1.10.1200.240:FF:000001">
    <property type="entry name" value="Ribosomal protein L19"/>
    <property type="match status" value="1"/>
</dbReference>
<dbReference type="SUPFAM" id="SSF48140">
    <property type="entry name" value="Ribosomal protein L19 (L19e)"/>
    <property type="match status" value="1"/>
</dbReference>
<dbReference type="InterPro" id="IPR023638">
    <property type="entry name" value="Ribosomal_eL19_CS"/>
</dbReference>
<dbReference type="AlphaFoldDB" id="A0A830HAB6"/>
<proteinExistence type="inferred from homology"/>